<evidence type="ECO:0000313" key="1">
    <source>
        <dbReference type="Proteomes" id="UP000887574"/>
    </source>
</evidence>
<protein>
    <submittedName>
        <fullName evidence="2">Uncharacterized protein</fullName>
    </submittedName>
</protein>
<dbReference type="Proteomes" id="UP000887574">
    <property type="component" value="Unplaced"/>
</dbReference>
<sequence length="78" mass="9034">MPSELLLKKSDCYPGYLSCTCPEGIKDNLLVGTICLVCDRRYTVFWLILLARRQNNKHAAVEKLLMLKRQNFRMSLSL</sequence>
<dbReference type="WBParaSite" id="jg15110">
    <property type="protein sequence ID" value="jg15110"/>
    <property type="gene ID" value="jg15110"/>
</dbReference>
<organism evidence="1 2">
    <name type="scientific">Ditylenchus dipsaci</name>
    <dbReference type="NCBI Taxonomy" id="166011"/>
    <lineage>
        <taxon>Eukaryota</taxon>
        <taxon>Metazoa</taxon>
        <taxon>Ecdysozoa</taxon>
        <taxon>Nematoda</taxon>
        <taxon>Chromadorea</taxon>
        <taxon>Rhabditida</taxon>
        <taxon>Tylenchina</taxon>
        <taxon>Tylenchomorpha</taxon>
        <taxon>Sphaerularioidea</taxon>
        <taxon>Anguinidae</taxon>
        <taxon>Anguininae</taxon>
        <taxon>Ditylenchus</taxon>
    </lineage>
</organism>
<evidence type="ECO:0000313" key="2">
    <source>
        <dbReference type="WBParaSite" id="jg15110"/>
    </source>
</evidence>
<keyword evidence="1" id="KW-1185">Reference proteome</keyword>
<dbReference type="AlphaFoldDB" id="A0A915D244"/>
<accession>A0A915D244</accession>
<reference evidence="2" key="1">
    <citation type="submission" date="2022-11" db="UniProtKB">
        <authorList>
            <consortium name="WormBaseParasite"/>
        </authorList>
    </citation>
    <scope>IDENTIFICATION</scope>
</reference>
<proteinExistence type="predicted"/>
<name>A0A915D244_9BILA</name>